<evidence type="ECO:0000313" key="3">
    <source>
        <dbReference type="EMBL" id="VFD35882.1"/>
    </source>
</evidence>
<reference evidence="3 4" key="2">
    <citation type="submission" date="2019-02" db="EMBL/GenBank/DDBJ databases">
        <authorList>
            <consortium name="Pathogen Informatics"/>
        </authorList>
    </citation>
    <scope>NUCLEOTIDE SEQUENCE [LARGE SCALE GENOMIC DNA]</scope>
    <source>
        <strain evidence="4">clo34</strain>
        <strain evidence="3">Clo34</strain>
    </source>
</reference>
<dbReference type="Proteomes" id="UP000411588">
    <property type="component" value="Unassembled WGS sequence"/>
</dbReference>
<keyword evidence="1" id="KW-1133">Transmembrane helix</keyword>
<protein>
    <submittedName>
        <fullName evidence="2">Uncharacterized protein</fullName>
    </submittedName>
</protein>
<evidence type="ECO:0000313" key="4">
    <source>
        <dbReference type="Proteomes" id="UP000411588"/>
    </source>
</evidence>
<keyword evidence="1" id="KW-0472">Membrane</keyword>
<feature type="transmembrane region" description="Helical" evidence="1">
    <location>
        <begin position="53"/>
        <end position="70"/>
    </location>
</feature>
<reference evidence="2" key="1">
    <citation type="journal article" date="2018" name="Genome Biol. Evol.">
        <title>Two Groups of Cocirculating, Epidemic Clostridiodes difficile Strains Microdiversify through Different Mechanisms.</title>
        <authorList>
            <person name="Murillo T."/>
            <person name="Ramirez-Vargas G."/>
            <person name="Riedel T."/>
            <person name="Overmann J."/>
            <person name="Andersen J.M."/>
            <person name="Guzman-Verri C."/>
            <person name="Chaves-Olarte E."/>
            <person name="Rodriguez C."/>
        </authorList>
    </citation>
    <scope>NUCLEOTIDE SEQUENCE</scope>
    <source>
        <strain evidence="2">LIBA-6289</strain>
        <plasmid evidence="2">LIBA6289</plasmid>
    </source>
</reference>
<dbReference type="AlphaFoldDB" id="A0A2R4NC75"/>
<keyword evidence="1" id="KW-0812">Transmembrane</keyword>
<proteinExistence type="predicted"/>
<evidence type="ECO:0000256" key="1">
    <source>
        <dbReference type="SAM" id="Phobius"/>
    </source>
</evidence>
<organism evidence="2">
    <name type="scientific">Clostridioides difficile</name>
    <name type="common">Peptoclostridium difficile</name>
    <dbReference type="NCBI Taxonomy" id="1496"/>
    <lineage>
        <taxon>Bacteria</taxon>
        <taxon>Bacillati</taxon>
        <taxon>Bacillota</taxon>
        <taxon>Clostridia</taxon>
        <taxon>Peptostreptococcales</taxon>
        <taxon>Peptostreptococcaceae</taxon>
        <taxon>Clostridioides</taxon>
    </lineage>
</organism>
<geneLocation type="plasmid" evidence="2">
    <name>LIBA6289</name>
</geneLocation>
<keyword evidence="2" id="KW-0614">Plasmid</keyword>
<dbReference type="EMBL" id="CAADAN010000019">
    <property type="protein sequence ID" value="VFD35882.1"/>
    <property type="molecule type" value="Genomic_DNA"/>
</dbReference>
<dbReference type="RefSeq" id="WP_076636927.1">
    <property type="nucleotide sequence ID" value="NZ_BDSN01000032.1"/>
</dbReference>
<gene>
    <name evidence="2" type="ORF">plasmid_LIBA6289_00046</name>
    <name evidence="3" type="ORF">SAMEA1402399_03743</name>
</gene>
<feature type="transmembrane region" description="Helical" evidence="1">
    <location>
        <begin position="12"/>
        <end position="33"/>
    </location>
</feature>
<accession>A0A2R4NC75</accession>
<dbReference type="EMBL" id="MF547664">
    <property type="protein sequence ID" value="AVX33731.1"/>
    <property type="molecule type" value="Genomic_DNA"/>
</dbReference>
<evidence type="ECO:0000313" key="2">
    <source>
        <dbReference type="EMBL" id="AVX33731.1"/>
    </source>
</evidence>
<name>A0A2R4NC75_CLODI</name>
<sequence>MEGNVVNLVNDLIKSGQLILAAVAAFCYLVGAYHQISGGKEGFPVAKSWYKNTTFGLVIGMSVMQLVSFLQSKINF</sequence>